<dbReference type="Proteomes" id="UP001054821">
    <property type="component" value="Chromosome 4"/>
</dbReference>
<dbReference type="InterPro" id="IPR023213">
    <property type="entry name" value="CAT-like_dom_sf"/>
</dbReference>
<name>A0AAD4Z3X3_PRUDU</name>
<proteinExistence type="inferred from homology"/>
<dbReference type="Pfam" id="PF02458">
    <property type="entry name" value="Transferase"/>
    <property type="match status" value="1"/>
</dbReference>
<gene>
    <name evidence="4" type="ORF">L3X38_022821</name>
</gene>
<dbReference type="Gene3D" id="3.30.559.10">
    <property type="entry name" value="Chloramphenicol acetyltransferase-like domain"/>
    <property type="match status" value="2"/>
</dbReference>
<keyword evidence="3" id="KW-0012">Acyltransferase</keyword>
<dbReference type="EMBL" id="JAJFAZ020000004">
    <property type="protein sequence ID" value="KAI5332692.1"/>
    <property type="molecule type" value="Genomic_DNA"/>
</dbReference>
<reference evidence="4 5" key="1">
    <citation type="journal article" date="2022" name="G3 (Bethesda)">
        <title>Whole-genome sequence and methylome profiling of the almond [Prunus dulcis (Mill.) D.A. Webb] cultivar 'Nonpareil'.</title>
        <authorList>
            <person name="D'Amico-Willman K.M."/>
            <person name="Ouma W.Z."/>
            <person name="Meulia T."/>
            <person name="Sideli G.M."/>
            <person name="Gradziel T.M."/>
            <person name="Fresnedo-Ramirez J."/>
        </authorList>
    </citation>
    <scope>NUCLEOTIDE SEQUENCE [LARGE SCALE GENOMIC DNA]</scope>
    <source>
        <strain evidence="4">Clone GOH B32 T37-40</strain>
    </source>
</reference>
<accession>A0AAD4Z3X3</accession>
<keyword evidence="2" id="KW-0808">Transferase</keyword>
<dbReference type="PANTHER" id="PTHR31623:SF122">
    <property type="entry name" value="HXXXD-TYPE ACYL-TRANSFERASE FAMILY PROTEIN"/>
    <property type="match status" value="1"/>
</dbReference>
<dbReference type="GO" id="GO:0016746">
    <property type="term" value="F:acyltransferase activity"/>
    <property type="evidence" value="ECO:0007669"/>
    <property type="project" value="UniProtKB-KW"/>
</dbReference>
<comment type="similarity">
    <text evidence="1">Belongs to the plant acyltransferase family.</text>
</comment>
<evidence type="ECO:0000256" key="2">
    <source>
        <dbReference type="ARBA" id="ARBA00022679"/>
    </source>
</evidence>
<evidence type="ECO:0000313" key="5">
    <source>
        <dbReference type="Proteomes" id="UP001054821"/>
    </source>
</evidence>
<evidence type="ECO:0008006" key="6">
    <source>
        <dbReference type="Google" id="ProtNLM"/>
    </source>
</evidence>
<keyword evidence="5" id="KW-1185">Reference proteome</keyword>
<dbReference type="PANTHER" id="PTHR31623">
    <property type="entry name" value="F21J9.9"/>
    <property type="match status" value="1"/>
</dbReference>
<evidence type="ECO:0000313" key="4">
    <source>
        <dbReference type="EMBL" id="KAI5332692.1"/>
    </source>
</evidence>
<protein>
    <recommendedName>
        <fullName evidence="6">HXXXD-type acyl-transferase family protein</fullName>
    </recommendedName>
</protein>
<evidence type="ECO:0000256" key="1">
    <source>
        <dbReference type="ARBA" id="ARBA00009861"/>
    </source>
</evidence>
<sequence>MATEIKVEIIQRQTVKPSSPTPHHLRNYKLSILDQMALQTYIPILLFYPNAADATRNNVMATSERCQHLMQSLAKTLTHFYPLAGRIKGDAVIECNDDGAEFVESRVKCSLSEIFEHPDAEMLRRFLPVEPESREAGTGTLLLVQVNLFECGGMAIGFSISHKFGDATTLSTFINCWTAAAHVQSNMLMLPKFGAASLFSPLNFSNSEPLPSVEVDKEKFITRRFVFEASKIAALQSKVTSTVVPKPTRVEAASALIWKCKIEASSRSSSNTLGTSLIRPSVFSHSVNVRKMAVPPLPENLVGNLVDFSTTNYSHSGENSTVIDLKGLVAKIRGGLEEKKERYAAVVVIDSNEAWQNMKWYINLMKNDDIDKFICSSWCRFPFYEADFGWGKPSWVSYVAVAINNVTVLMDKRDDNGIEAWVTLSQENMALFESNKELLEYASLNPRVTN</sequence>
<comment type="caution">
    <text evidence="4">The sequence shown here is derived from an EMBL/GenBank/DDBJ whole genome shotgun (WGS) entry which is preliminary data.</text>
</comment>
<organism evidence="4 5">
    <name type="scientific">Prunus dulcis</name>
    <name type="common">Almond</name>
    <name type="synonym">Amygdalus dulcis</name>
    <dbReference type="NCBI Taxonomy" id="3755"/>
    <lineage>
        <taxon>Eukaryota</taxon>
        <taxon>Viridiplantae</taxon>
        <taxon>Streptophyta</taxon>
        <taxon>Embryophyta</taxon>
        <taxon>Tracheophyta</taxon>
        <taxon>Spermatophyta</taxon>
        <taxon>Magnoliopsida</taxon>
        <taxon>eudicotyledons</taxon>
        <taxon>Gunneridae</taxon>
        <taxon>Pentapetalae</taxon>
        <taxon>rosids</taxon>
        <taxon>fabids</taxon>
        <taxon>Rosales</taxon>
        <taxon>Rosaceae</taxon>
        <taxon>Amygdaloideae</taxon>
        <taxon>Amygdaleae</taxon>
        <taxon>Prunus</taxon>
    </lineage>
</organism>
<dbReference type="AlphaFoldDB" id="A0AAD4Z3X3"/>
<evidence type="ECO:0000256" key="3">
    <source>
        <dbReference type="ARBA" id="ARBA00023315"/>
    </source>
</evidence>